<dbReference type="Pfam" id="PF14815">
    <property type="entry name" value="NUDIX_4"/>
    <property type="match status" value="1"/>
</dbReference>
<feature type="domain" description="HhH-GPD" evidence="15">
    <location>
        <begin position="43"/>
        <end position="194"/>
    </location>
</feature>
<keyword evidence="10 14" id="KW-0408">Iron</keyword>
<dbReference type="PANTHER" id="PTHR42944">
    <property type="entry name" value="ADENINE DNA GLYCOSYLASE"/>
    <property type="match status" value="1"/>
</dbReference>
<evidence type="ECO:0000256" key="11">
    <source>
        <dbReference type="ARBA" id="ARBA00023014"/>
    </source>
</evidence>
<evidence type="ECO:0000256" key="6">
    <source>
        <dbReference type="ARBA" id="ARBA00022485"/>
    </source>
</evidence>
<keyword evidence="17" id="KW-1185">Reference proteome</keyword>
<dbReference type="CDD" id="cd03431">
    <property type="entry name" value="NUDIX_DNA_Glycosylase_C-MutY"/>
    <property type="match status" value="1"/>
</dbReference>
<dbReference type="PANTHER" id="PTHR42944:SF1">
    <property type="entry name" value="ADENINE DNA GLYCOSYLASE"/>
    <property type="match status" value="1"/>
</dbReference>
<name>A0A7S6UME2_9GAMM</name>
<reference evidence="16 17" key="1">
    <citation type="submission" date="2020-10" db="EMBL/GenBank/DDBJ databases">
        <title>complete genome sequencing of Lysobacter sp. H23M41.</title>
        <authorList>
            <person name="Bae J.-W."/>
            <person name="Lee S.-Y."/>
        </authorList>
    </citation>
    <scope>NUCLEOTIDE SEQUENCE [LARGE SCALE GENOMIC DNA]</scope>
    <source>
        <strain evidence="16 17">H23M41</strain>
    </source>
</reference>
<dbReference type="InterPro" id="IPR003651">
    <property type="entry name" value="Endonuclease3_FeS-loop_motif"/>
</dbReference>
<protein>
    <recommendedName>
        <fullName evidence="5 14">Adenine DNA glycosylase</fullName>
        <ecNumber evidence="4 14">3.2.2.31</ecNumber>
    </recommendedName>
</protein>
<evidence type="ECO:0000313" key="16">
    <source>
        <dbReference type="EMBL" id="QOW22876.1"/>
    </source>
</evidence>
<dbReference type="InterPro" id="IPR000445">
    <property type="entry name" value="HhH_motif"/>
</dbReference>
<dbReference type="Pfam" id="PF00633">
    <property type="entry name" value="HHH"/>
    <property type="match status" value="1"/>
</dbReference>
<evidence type="ECO:0000256" key="3">
    <source>
        <dbReference type="ARBA" id="ARBA00008343"/>
    </source>
</evidence>
<accession>A0A7S6UME2</accession>
<dbReference type="InterPro" id="IPR015797">
    <property type="entry name" value="NUDIX_hydrolase-like_dom_sf"/>
</dbReference>
<keyword evidence="9" id="KW-0378">Hydrolase</keyword>
<dbReference type="Pfam" id="PF00730">
    <property type="entry name" value="HhH-GPD"/>
    <property type="match status" value="1"/>
</dbReference>
<dbReference type="InterPro" id="IPR011257">
    <property type="entry name" value="DNA_glycosylase"/>
</dbReference>
<dbReference type="InterPro" id="IPR004036">
    <property type="entry name" value="Endonuclease-III-like_CS2"/>
</dbReference>
<evidence type="ECO:0000256" key="10">
    <source>
        <dbReference type="ARBA" id="ARBA00023004"/>
    </source>
</evidence>
<dbReference type="InterPro" id="IPR003265">
    <property type="entry name" value="HhH-GPD_domain"/>
</dbReference>
<dbReference type="InterPro" id="IPR023170">
    <property type="entry name" value="HhH_base_excis_C"/>
</dbReference>
<dbReference type="EC" id="3.2.2.31" evidence="4 14"/>
<keyword evidence="12" id="KW-0234">DNA repair</keyword>
<keyword evidence="8 14" id="KW-0227">DNA damage</keyword>
<keyword evidence="7" id="KW-0479">Metal-binding</keyword>
<evidence type="ECO:0000256" key="5">
    <source>
        <dbReference type="ARBA" id="ARBA00022023"/>
    </source>
</evidence>
<dbReference type="EMBL" id="CP063657">
    <property type="protein sequence ID" value="QOW22876.1"/>
    <property type="molecule type" value="Genomic_DNA"/>
</dbReference>
<dbReference type="CDD" id="cd00056">
    <property type="entry name" value="ENDO3c"/>
    <property type="match status" value="1"/>
</dbReference>
<evidence type="ECO:0000313" key="17">
    <source>
        <dbReference type="Proteomes" id="UP000593932"/>
    </source>
</evidence>
<dbReference type="SMART" id="SM00525">
    <property type="entry name" value="FES"/>
    <property type="match status" value="1"/>
</dbReference>
<dbReference type="SUPFAM" id="SSF48150">
    <property type="entry name" value="DNA-glycosylase"/>
    <property type="match status" value="1"/>
</dbReference>
<evidence type="ECO:0000256" key="13">
    <source>
        <dbReference type="ARBA" id="ARBA00023295"/>
    </source>
</evidence>
<evidence type="ECO:0000256" key="2">
    <source>
        <dbReference type="ARBA" id="ARBA00002933"/>
    </source>
</evidence>
<comment type="cofactor">
    <cofactor evidence="14">
        <name>[4Fe-4S] cluster</name>
        <dbReference type="ChEBI" id="CHEBI:49883"/>
    </cofactor>
    <text evidence="14">Binds 1 [4Fe-4S] cluster.</text>
</comment>
<evidence type="ECO:0000256" key="9">
    <source>
        <dbReference type="ARBA" id="ARBA00022801"/>
    </source>
</evidence>
<gene>
    <name evidence="16" type="primary">mutY</name>
    <name evidence="16" type="ORF">INQ42_04705</name>
</gene>
<dbReference type="Proteomes" id="UP000593932">
    <property type="component" value="Chromosome"/>
</dbReference>
<evidence type="ECO:0000256" key="4">
    <source>
        <dbReference type="ARBA" id="ARBA00012045"/>
    </source>
</evidence>
<sequence length="365" mass="40507">MKATVKADSFASRLLHWFDDHGRHDLPWQHPRSPYRVWLSEVMLQQTQVKTAAPYFERFVAALPSLQALAAAPMDDVLALWSGLGYYSRARNLHRAAQECMSAHAGELPRDLDALVALPGIGRSTAAAILAQAWGDRHAILDGNVKRVLARFHGVDGWPGSPAVERQLWVFAEQHLPHDRLADYTQAQMDLGATICTRARPSCGSCPLSADCAAYLHGRTAELPTRKPAKAVPHRQAWIMWLEDENGRVLLQKRPPVGIWASLWTLPQADDDATVADFLRAHIDGANGDGDVLPPIAHAFSHYKLDLLPRRWRGVALRSAVQDNNHSRWVAPADLATLGIPAPIRRLLEGGRPSHEESDDPYRLL</sequence>
<evidence type="ECO:0000259" key="15">
    <source>
        <dbReference type="SMART" id="SM00478"/>
    </source>
</evidence>
<proteinExistence type="inferred from homology"/>
<dbReference type="NCBIfam" id="TIGR01084">
    <property type="entry name" value="mutY"/>
    <property type="match status" value="1"/>
</dbReference>
<keyword evidence="11" id="KW-0411">Iron-sulfur</keyword>
<dbReference type="Gene3D" id="1.10.1670.10">
    <property type="entry name" value="Helix-hairpin-Helix base-excision DNA repair enzymes (C-terminal)"/>
    <property type="match status" value="1"/>
</dbReference>
<dbReference type="InterPro" id="IPR044298">
    <property type="entry name" value="MIG/MutY"/>
</dbReference>
<dbReference type="PROSITE" id="PS01155">
    <property type="entry name" value="ENDONUCLEASE_III_2"/>
    <property type="match status" value="1"/>
</dbReference>
<organism evidence="16 17">
    <name type="scientific">Novilysobacter avium</name>
    <dbReference type="NCBI Taxonomy" id="2781023"/>
    <lineage>
        <taxon>Bacteria</taxon>
        <taxon>Pseudomonadati</taxon>
        <taxon>Pseudomonadota</taxon>
        <taxon>Gammaproteobacteria</taxon>
        <taxon>Lysobacterales</taxon>
        <taxon>Lysobacteraceae</taxon>
        <taxon>Novilysobacter</taxon>
    </lineage>
</organism>
<evidence type="ECO:0000256" key="8">
    <source>
        <dbReference type="ARBA" id="ARBA00022763"/>
    </source>
</evidence>
<evidence type="ECO:0000256" key="1">
    <source>
        <dbReference type="ARBA" id="ARBA00000843"/>
    </source>
</evidence>
<comment type="catalytic activity">
    <reaction evidence="1 14">
        <text>Hydrolyzes free adenine bases from 7,8-dihydro-8-oxoguanine:adenine mismatched double-stranded DNA, leaving an apurinic site.</text>
        <dbReference type="EC" id="3.2.2.31"/>
    </reaction>
</comment>
<keyword evidence="13 14" id="KW-0326">Glycosidase</keyword>
<dbReference type="Gene3D" id="3.90.79.10">
    <property type="entry name" value="Nucleoside Triphosphate Pyrophosphohydrolase"/>
    <property type="match status" value="1"/>
</dbReference>
<dbReference type="RefSeq" id="WP_194035359.1">
    <property type="nucleotide sequence ID" value="NZ_CP063657.1"/>
</dbReference>
<evidence type="ECO:0000256" key="7">
    <source>
        <dbReference type="ARBA" id="ARBA00022723"/>
    </source>
</evidence>
<comment type="function">
    <text evidence="2">Adenine glycosylase active on G-A mispairs. MutY also corrects error-prone DNA synthesis past GO lesions which are due to the oxidatively damaged form of guanine: 7,8-dihydro-8-oxoguanine (8-oxo-dGTP).</text>
</comment>
<dbReference type="SUPFAM" id="SSF55811">
    <property type="entry name" value="Nudix"/>
    <property type="match status" value="1"/>
</dbReference>
<dbReference type="SMART" id="SM00478">
    <property type="entry name" value="ENDO3c"/>
    <property type="match status" value="1"/>
</dbReference>
<comment type="similarity">
    <text evidence="3 14">Belongs to the Nth/MutY family.</text>
</comment>
<dbReference type="InterPro" id="IPR005760">
    <property type="entry name" value="A/G_AdeGlyc_MutY"/>
</dbReference>
<evidence type="ECO:0000256" key="12">
    <source>
        <dbReference type="ARBA" id="ARBA00023204"/>
    </source>
</evidence>
<dbReference type="InterPro" id="IPR029119">
    <property type="entry name" value="MutY_C"/>
</dbReference>
<evidence type="ECO:0000256" key="14">
    <source>
        <dbReference type="RuleBase" id="RU365096"/>
    </source>
</evidence>
<keyword evidence="6" id="KW-0004">4Fe-4S</keyword>
<dbReference type="Gene3D" id="1.10.340.30">
    <property type="entry name" value="Hypothetical protein, domain 2"/>
    <property type="match status" value="1"/>
</dbReference>